<dbReference type="AlphaFoldDB" id="A0A9K3D104"/>
<accession>A0A9K3D104</accession>
<evidence type="ECO:0000256" key="1">
    <source>
        <dbReference type="SAM" id="Phobius"/>
    </source>
</evidence>
<keyword evidence="1" id="KW-0472">Membrane</keyword>
<sequence length="136" mass="15079">MSEDALTTRDWLDYGISLGPSIVGVLIVLLSAICVRINDKSSTRTKHRLDRRSDYLIDTYRALVKCSKDIGGSCEGIADLDFLNSVLSVVEDVYVFGDARQVKAAIRLKSVATTRARWLRGPSDAELCHMGRAYEP</sequence>
<keyword evidence="1" id="KW-0812">Transmembrane</keyword>
<gene>
    <name evidence="2" type="ORF">KIPB_009036</name>
</gene>
<evidence type="ECO:0000313" key="3">
    <source>
        <dbReference type="Proteomes" id="UP000265618"/>
    </source>
</evidence>
<protein>
    <submittedName>
        <fullName evidence="2">Uncharacterized protein</fullName>
    </submittedName>
</protein>
<keyword evidence="3" id="KW-1185">Reference proteome</keyword>
<feature type="transmembrane region" description="Helical" evidence="1">
    <location>
        <begin position="16"/>
        <end position="38"/>
    </location>
</feature>
<proteinExistence type="predicted"/>
<feature type="non-terminal residue" evidence="2">
    <location>
        <position position="1"/>
    </location>
</feature>
<organism evidence="2 3">
    <name type="scientific">Kipferlia bialata</name>
    <dbReference type="NCBI Taxonomy" id="797122"/>
    <lineage>
        <taxon>Eukaryota</taxon>
        <taxon>Metamonada</taxon>
        <taxon>Carpediemonas-like organisms</taxon>
        <taxon>Kipferlia</taxon>
    </lineage>
</organism>
<evidence type="ECO:0000313" key="2">
    <source>
        <dbReference type="EMBL" id="GIQ87069.1"/>
    </source>
</evidence>
<keyword evidence="1" id="KW-1133">Transmembrane helix</keyword>
<dbReference type="EMBL" id="BDIP01002952">
    <property type="protein sequence ID" value="GIQ87069.1"/>
    <property type="molecule type" value="Genomic_DNA"/>
</dbReference>
<dbReference type="Proteomes" id="UP000265618">
    <property type="component" value="Unassembled WGS sequence"/>
</dbReference>
<comment type="caution">
    <text evidence="2">The sequence shown here is derived from an EMBL/GenBank/DDBJ whole genome shotgun (WGS) entry which is preliminary data.</text>
</comment>
<reference evidence="2 3" key="1">
    <citation type="journal article" date="2018" name="PLoS ONE">
        <title>The draft genome of Kipferlia bialata reveals reductive genome evolution in fornicate parasites.</title>
        <authorList>
            <person name="Tanifuji G."/>
            <person name="Takabayashi S."/>
            <person name="Kume K."/>
            <person name="Takagi M."/>
            <person name="Nakayama T."/>
            <person name="Kamikawa R."/>
            <person name="Inagaki Y."/>
            <person name="Hashimoto T."/>
        </authorList>
    </citation>
    <scope>NUCLEOTIDE SEQUENCE [LARGE SCALE GENOMIC DNA]</scope>
    <source>
        <strain evidence="2">NY0173</strain>
    </source>
</reference>
<name>A0A9K3D104_9EUKA</name>